<evidence type="ECO:0000256" key="3">
    <source>
        <dbReference type="SAM" id="MobiDB-lite"/>
    </source>
</evidence>
<dbReference type="KEGG" id="aqu:100638473"/>
<dbReference type="Pfam" id="PF04803">
    <property type="entry name" value="Cor1"/>
    <property type="match status" value="1"/>
</dbReference>
<evidence type="ECO:0000313" key="5">
    <source>
        <dbReference type="EnsemblMetazoa" id="Aqu2.1.28474_001"/>
    </source>
</evidence>
<name>A0A1X7ULU6_AMPQE</name>
<evidence type="ECO:0000313" key="6">
    <source>
        <dbReference type="Proteomes" id="UP000007879"/>
    </source>
</evidence>
<dbReference type="AlphaFoldDB" id="A0A1X7ULU6"/>
<evidence type="ECO:0000256" key="1">
    <source>
        <dbReference type="ARBA" id="ARBA00010283"/>
    </source>
</evidence>
<dbReference type="STRING" id="400682.A0A1X7ULU6"/>
<accession>A0A1X7ULU6</accession>
<comment type="similarity">
    <text evidence="1">Belongs to the XLR/SYCP3 family.</text>
</comment>
<feature type="domain" description="XLR/SYCP3/FAM9" evidence="4">
    <location>
        <begin position="77"/>
        <end position="208"/>
    </location>
</feature>
<reference evidence="6" key="1">
    <citation type="journal article" date="2010" name="Nature">
        <title>The Amphimedon queenslandica genome and the evolution of animal complexity.</title>
        <authorList>
            <person name="Srivastava M."/>
            <person name="Simakov O."/>
            <person name="Chapman J."/>
            <person name="Fahey B."/>
            <person name="Gauthier M.E."/>
            <person name="Mitros T."/>
            <person name="Richards G.S."/>
            <person name="Conaco C."/>
            <person name="Dacre M."/>
            <person name="Hellsten U."/>
            <person name="Larroux C."/>
            <person name="Putnam N.H."/>
            <person name="Stanke M."/>
            <person name="Adamska M."/>
            <person name="Darling A."/>
            <person name="Degnan S.M."/>
            <person name="Oakley T.H."/>
            <person name="Plachetzki D.C."/>
            <person name="Zhai Y."/>
            <person name="Adamski M."/>
            <person name="Calcino A."/>
            <person name="Cummins S.F."/>
            <person name="Goodstein D.M."/>
            <person name="Harris C."/>
            <person name="Jackson D.J."/>
            <person name="Leys S.P."/>
            <person name="Shu S."/>
            <person name="Woodcroft B.J."/>
            <person name="Vervoort M."/>
            <person name="Kosik K.S."/>
            <person name="Manning G."/>
            <person name="Degnan B.M."/>
            <person name="Rokhsar D.S."/>
        </authorList>
    </citation>
    <scope>NUCLEOTIDE SEQUENCE [LARGE SCALE GENOMIC DNA]</scope>
</reference>
<protein>
    <recommendedName>
        <fullName evidence="4">XLR/SYCP3/FAM9 domain-containing protein</fullName>
    </recommendedName>
</protein>
<organism evidence="5">
    <name type="scientific">Amphimedon queenslandica</name>
    <name type="common">Sponge</name>
    <dbReference type="NCBI Taxonomy" id="400682"/>
    <lineage>
        <taxon>Eukaryota</taxon>
        <taxon>Metazoa</taxon>
        <taxon>Porifera</taxon>
        <taxon>Demospongiae</taxon>
        <taxon>Heteroscleromorpha</taxon>
        <taxon>Haplosclerida</taxon>
        <taxon>Niphatidae</taxon>
        <taxon>Amphimedon</taxon>
    </lineage>
</organism>
<keyword evidence="2" id="KW-0175">Coiled coil</keyword>
<dbReference type="GO" id="GO:0007286">
    <property type="term" value="P:spermatid development"/>
    <property type="evidence" value="ECO:0007669"/>
    <property type="project" value="TreeGrafter"/>
</dbReference>
<dbReference type="EnsemblMetazoa" id="Aqu2.1.28474_001">
    <property type="protein sequence ID" value="Aqu2.1.28474_001"/>
    <property type="gene ID" value="Aqu2.1.28474"/>
</dbReference>
<dbReference type="PANTHER" id="PTHR19368">
    <property type="entry name" value="XLR/SCP3/FAM9"/>
    <property type="match status" value="1"/>
</dbReference>
<evidence type="ECO:0000259" key="4">
    <source>
        <dbReference type="Pfam" id="PF04803"/>
    </source>
</evidence>
<feature type="coiled-coil region" evidence="2">
    <location>
        <begin position="166"/>
        <end position="215"/>
    </location>
</feature>
<dbReference type="GO" id="GO:0051321">
    <property type="term" value="P:meiotic cell cycle"/>
    <property type="evidence" value="ECO:0007669"/>
    <property type="project" value="TreeGrafter"/>
</dbReference>
<dbReference type="InterPro" id="IPR051443">
    <property type="entry name" value="XLR/SYCP3"/>
</dbReference>
<dbReference type="OrthoDB" id="9621324at2759"/>
<dbReference type="PANTHER" id="PTHR19368:SF15">
    <property type="entry name" value="XLR_SYCP3_FAM9 DOMAIN-CONTAINING PROTEIN"/>
    <property type="match status" value="1"/>
</dbReference>
<proteinExistence type="inferred from homology"/>
<dbReference type="EnsemblMetazoa" id="XM_003387469.3">
    <property type="protein sequence ID" value="XP_003387517.1"/>
    <property type="gene ID" value="LOC100638473"/>
</dbReference>
<evidence type="ECO:0000256" key="2">
    <source>
        <dbReference type="SAM" id="Coils"/>
    </source>
</evidence>
<dbReference type="GO" id="GO:0000795">
    <property type="term" value="C:synaptonemal complex"/>
    <property type="evidence" value="ECO:0007669"/>
    <property type="project" value="TreeGrafter"/>
</dbReference>
<gene>
    <name evidence="5" type="primary">100638473</name>
</gene>
<dbReference type="OMA" id="MATHKGC"/>
<dbReference type="eggNOG" id="ENOG502R883">
    <property type="taxonomic scope" value="Eukaryota"/>
</dbReference>
<sequence>MPGDLSKGKMSRRRTSLEEKEEDVELTLYHDNKTASNSGSTSHGKKRKGESAILDEASSTSDDVEKLLVGFGANFTKTIQNKKRKIETFTKESLEYSKRKMKEVNTKQSADRQVVLNSYTKQVDVILGQWEEDLGKMKEGEEKLSLVMKQFQTQSRQQRLAMLQKYKTMKQLKDEFAKSIDQLQETHDKQLSSIHDEMKEEMAQLRKKVMMESQQHEMSTVKNSLTKLLASMGEE</sequence>
<reference evidence="5" key="2">
    <citation type="submission" date="2017-05" db="UniProtKB">
        <authorList>
            <consortium name="EnsemblMetazoa"/>
        </authorList>
    </citation>
    <scope>IDENTIFICATION</scope>
</reference>
<keyword evidence="6" id="KW-1185">Reference proteome</keyword>
<feature type="region of interest" description="Disordered" evidence="3">
    <location>
        <begin position="1"/>
        <end position="59"/>
    </location>
</feature>
<dbReference type="InterPro" id="IPR006888">
    <property type="entry name" value="XLR/SYCP3/FAM9_dom"/>
</dbReference>
<dbReference type="InParanoid" id="A0A1X7ULU6"/>
<dbReference type="Proteomes" id="UP000007879">
    <property type="component" value="Unassembled WGS sequence"/>
</dbReference>